<dbReference type="EMBL" id="BK016037">
    <property type="protein sequence ID" value="DAF90813.1"/>
    <property type="molecule type" value="Genomic_DNA"/>
</dbReference>
<reference evidence="1" key="1">
    <citation type="journal article" date="2021" name="Proc. Natl. Acad. Sci. U.S.A.">
        <title>A Catalog of Tens of Thousands of Viruses from Human Metagenomes Reveals Hidden Associations with Chronic Diseases.</title>
        <authorList>
            <person name="Tisza M.J."/>
            <person name="Buck C.B."/>
        </authorList>
    </citation>
    <scope>NUCLEOTIDE SEQUENCE</scope>
    <source>
        <strain evidence="1">Ctp7F23</strain>
    </source>
</reference>
<proteinExistence type="predicted"/>
<accession>A0A8S5U8N1</accession>
<sequence>MLRMFSLWCSHLPPSRDFFTRVCAFHPYDDDYPAGSGNLAGWTYLHRLHHTWVFNEVPRPSYAIQLSFLIFCPILYLQALQSPVLWKGDRICGNTRVRLDLSISKNFQTADSAWYITKSYGNHPILRRPKLITYTYTQLVVQNGIFLQERSLTFPPV</sequence>
<protein>
    <submittedName>
        <fullName evidence="1">Uncharacterized protein</fullName>
    </submittedName>
</protein>
<evidence type="ECO:0000313" key="1">
    <source>
        <dbReference type="EMBL" id="DAF90813.1"/>
    </source>
</evidence>
<organism evidence="1">
    <name type="scientific">Myoviridae sp. ctp7F23</name>
    <dbReference type="NCBI Taxonomy" id="2825174"/>
    <lineage>
        <taxon>Viruses</taxon>
        <taxon>Duplodnaviria</taxon>
        <taxon>Heunggongvirae</taxon>
        <taxon>Uroviricota</taxon>
        <taxon>Caudoviricetes</taxon>
    </lineage>
</organism>
<name>A0A8S5U8N1_9CAUD</name>